<evidence type="ECO:0000259" key="4">
    <source>
        <dbReference type="PROSITE" id="PS51371"/>
    </source>
</evidence>
<reference evidence="5 6" key="1">
    <citation type="submission" date="2024-06" db="EMBL/GenBank/DDBJ databases">
        <title>The Natural Products Discovery Center: Release of the First 8490 Sequenced Strains for Exploring Actinobacteria Biosynthetic Diversity.</title>
        <authorList>
            <person name="Kalkreuter E."/>
            <person name="Kautsar S.A."/>
            <person name="Yang D."/>
            <person name="Bader C.D."/>
            <person name="Teijaro C.N."/>
            <person name="Fluegel L."/>
            <person name="Davis C.M."/>
            <person name="Simpson J.R."/>
            <person name="Lauterbach L."/>
            <person name="Steele A.D."/>
            <person name="Gui C."/>
            <person name="Meng S."/>
            <person name="Li G."/>
            <person name="Viehrig K."/>
            <person name="Ye F."/>
            <person name="Su P."/>
            <person name="Kiefer A.F."/>
            <person name="Nichols A."/>
            <person name="Cepeda A.J."/>
            <person name="Yan W."/>
            <person name="Fan B."/>
            <person name="Jiang Y."/>
            <person name="Adhikari A."/>
            <person name="Zheng C.-J."/>
            <person name="Schuster L."/>
            <person name="Cowan T.M."/>
            <person name="Smanski M.J."/>
            <person name="Chevrette M.G."/>
            <person name="De Carvalho L.P.S."/>
            <person name="Shen B."/>
        </authorList>
    </citation>
    <scope>NUCLEOTIDE SEQUENCE [LARGE SCALE GENOMIC DNA]</scope>
    <source>
        <strain evidence="5 6">NPDC019583</strain>
    </source>
</reference>
<protein>
    <submittedName>
        <fullName evidence="5">CBS domain-containing protein</fullName>
    </submittedName>
</protein>
<dbReference type="EMBL" id="JBEYBN010000006">
    <property type="protein sequence ID" value="MEU2266073.1"/>
    <property type="molecule type" value="Genomic_DNA"/>
</dbReference>
<dbReference type="SMART" id="SM00116">
    <property type="entry name" value="CBS"/>
    <property type="match status" value="2"/>
</dbReference>
<dbReference type="InterPro" id="IPR046342">
    <property type="entry name" value="CBS_dom_sf"/>
</dbReference>
<dbReference type="CDD" id="cd04586">
    <property type="entry name" value="CBS_pair_BON_assoc"/>
    <property type="match status" value="1"/>
</dbReference>
<keyword evidence="1 2" id="KW-0129">CBS domain</keyword>
<organism evidence="5 6">
    <name type="scientific">Streptomyces olindensis</name>
    <dbReference type="NCBI Taxonomy" id="358823"/>
    <lineage>
        <taxon>Bacteria</taxon>
        <taxon>Bacillati</taxon>
        <taxon>Actinomycetota</taxon>
        <taxon>Actinomycetes</taxon>
        <taxon>Kitasatosporales</taxon>
        <taxon>Streptomycetaceae</taxon>
        <taxon>Streptomyces</taxon>
    </lineage>
</organism>
<comment type="caution">
    <text evidence="5">The sequence shown here is derived from an EMBL/GenBank/DDBJ whole genome shotgun (WGS) entry which is preliminary data.</text>
</comment>
<feature type="domain" description="CBS" evidence="4">
    <location>
        <begin position="10"/>
        <end position="69"/>
    </location>
</feature>
<dbReference type="InterPro" id="IPR007055">
    <property type="entry name" value="BON_dom"/>
</dbReference>
<evidence type="ECO:0000256" key="1">
    <source>
        <dbReference type="ARBA" id="ARBA00023122"/>
    </source>
</evidence>
<dbReference type="SUPFAM" id="SSF54631">
    <property type="entry name" value="CBS-domain pair"/>
    <property type="match status" value="1"/>
</dbReference>
<dbReference type="InterPro" id="IPR051257">
    <property type="entry name" value="Diverse_CBS-Domain"/>
</dbReference>
<evidence type="ECO:0000313" key="5">
    <source>
        <dbReference type="EMBL" id="MEU2266073.1"/>
    </source>
</evidence>
<sequence length="246" mass="27216">MKATRIGAVMVRDVVTADRGTPFKEVVRRLGDHRISGLPVIDEDDKVIGVVSETDLMLHQARTSEPDGTFSAWASRLRKLSRGVRRNAAKSRARTAGGVMSTPAVTVRADATVTEAARLMAERGIERLPVVDEEGRLAGIVTRRDLLQVFLRTDEEIERDVRQEVLVNTLWLAPQIIETTVEDGVVTLTGQLERRSDIPVALGMTSRMDGVVAVVDHLSYRIDDSHLRPAEQAALHGVADDWIRRL</sequence>
<dbReference type="PROSITE" id="PS50914">
    <property type="entry name" value="BON"/>
    <property type="match status" value="1"/>
</dbReference>
<dbReference type="InterPro" id="IPR017080">
    <property type="entry name" value="UCP036990_CBS_BON"/>
</dbReference>
<name>A0ABV2XPY8_9ACTN</name>
<dbReference type="PANTHER" id="PTHR43080:SF29">
    <property type="entry name" value="OS02G0818000 PROTEIN"/>
    <property type="match status" value="1"/>
</dbReference>
<feature type="domain" description="BON" evidence="3">
    <location>
        <begin position="153"/>
        <end position="222"/>
    </location>
</feature>
<dbReference type="PROSITE" id="PS51371">
    <property type="entry name" value="CBS"/>
    <property type="match status" value="2"/>
</dbReference>
<accession>A0ABV2XPY8</accession>
<gene>
    <name evidence="5" type="ORF">ABZ568_06465</name>
</gene>
<dbReference type="PANTHER" id="PTHR43080">
    <property type="entry name" value="CBS DOMAIN-CONTAINING PROTEIN CBSX3, MITOCHONDRIAL"/>
    <property type="match status" value="1"/>
</dbReference>
<dbReference type="RefSeq" id="WP_359786064.1">
    <property type="nucleotide sequence ID" value="NZ_JBEYBN010000006.1"/>
</dbReference>
<proteinExistence type="predicted"/>
<dbReference type="PIRSF" id="PIRSF036990">
    <property type="entry name" value="UCP036990_CBS_BON"/>
    <property type="match status" value="1"/>
</dbReference>
<keyword evidence="6" id="KW-1185">Reference proteome</keyword>
<evidence type="ECO:0000256" key="2">
    <source>
        <dbReference type="PROSITE-ProRule" id="PRU00703"/>
    </source>
</evidence>
<dbReference type="Gene3D" id="3.10.580.10">
    <property type="entry name" value="CBS-domain"/>
    <property type="match status" value="1"/>
</dbReference>
<dbReference type="Pfam" id="PF04972">
    <property type="entry name" value="BON"/>
    <property type="match status" value="1"/>
</dbReference>
<evidence type="ECO:0000313" key="6">
    <source>
        <dbReference type="Proteomes" id="UP001550603"/>
    </source>
</evidence>
<feature type="domain" description="CBS" evidence="4">
    <location>
        <begin position="100"/>
        <end position="156"/>
    </location>
</feature>
<dbReference type="Gene3D" id="3.30.1340.30">
    <property type="match status" value="1"/>
</dbReference>
<dbReference type="InterPro" id="IPR000644">
    <property type="entry name" value="CBS_dom"/>
</dbReference>
<dbReference type="Proteomes" id="UP001550603">
    <property type="component" value="Unassembled WGS sequence"/>
</dbReference>
<evidence type="ECO:0000259" key="3">
    <source>
        <dbReference type="PROSITE" id="PS50914"/>
    </source>
</evidence>
<dbReference type="Pfam" id="PF00571">
    <property type="entry name" value="CBS"/>
    <property type="match status" value="2"/>
</dbReference>